<evidence type="ECO:0000313" key="3">
    <source>
        <dbReference type="Proteomes" id="UP000225740"/>
    </source>
</evidence>
<organism evidence="2 3">
    <name type="scientific">Rhodopirellula bahusiensis</name>
    <dbReference type="NCBI Taxonomy" id="2014065"/>
    <lineage>
        <taxon>Bacteria</taxon>
        <taxon>Pseudomonadati</taxon>
        <taxon>Planctomycetota</taxon>
        <taxon>Planctomycetia</taxon>
        <taxon>Pirellulales</taxon>
        <taxon>Pirellulaceae</taxon>
        <taxon>Rhodopirellula</taxon>
    </lineage>
</organism>
<keyword evidence="3" id="KW-1185">Reference proteome</keyword>
<evidence type="ECO:0000313" key="2">
    <source>
        <dbReference type="EMBL" id="PHQ33458.1"/>
    </source>
</evidence>
<protein>
    <submittedName>
        <fullName evidence="2">Uncharacterized protein</fullName>
    </submittedName>
</protein>
<accession>A0A2G1W337</accession>
<keyword evidence="1" id="KW-0812">Transmembrane</keyword>
<dbReference type="AlphaFoldDB" id="A0A2G1W337"/>
<keyword evidence="1" id="KW-1133">Transmembrane helix</keyword>
<sequence length="216" mass="24682">MRFLMRSVAMISTATCFTMIILLGYFASRGTLNVATLTKVIALFNGIDITGNQLRQIMQEGEDREQPDFDEILDARRRDGLDSDIKMRSQKEAANDIALQMAELKLQRERFDERRTSFDRSLEEIRKGAQDEGLQEVQRTLQALEAEQAKEQLLRMYDDEEIGDVVSIIQAMPIDKRKDILAEFATPEEMDKLYEILRRIGEGMPTTGLIDEARGG</sequence>
<comment type="caution">
    <text evidence="2">The sequence shown here is derived from an EMBL/GenBank/DDBJ whole genome shotgun (WGS) entry which is preliminary data.</text>
</comment>
<gene>
    <name evidence="2" type="ORF">CEE69_20800</name>
</gene>
<dbReference type="RefSeq" id="WP_099262565.1">
    <property type="nucleotide sequence ID" value="NZ_NIZW01000017.1"/>
</dbReference>
<proteinExistence type="predicted"/>
<dbReference type="EMBL" id="NIZW01000017">
    <property type="protein sequence ID" value="PHQ33458.1"/>
    <property type="molecule type" value="Genomic_DNA"/>
</dbReference>
<evidence type="ECO:0000256" key="1">
    <source>
        <dbReference type="SAM" id="Phobius"/>
    </source>
</evidence>
<dbReference type="OrthoDB" id="259971at2"/>
<dbReference type="Proteomes" id="UP000225740">
    <property type="component" value="Unassembled WGS sequence"/>
</dbReference>
<feature type="transmembrane region" description="Helical" evidence="1">
    <location>
        <begin position="7"/>
        <end position="27"/>
    </location>
</feature>
<reference evidence="2 3" key="1">
    <citation type="submission" date="2017-06" db="EMBL/GenBank/DDBJ databases">
        <title>Description of Rhodopirellula bahusiensis sp. nov.</title>
        <authorList>
            <person name="Kizina J."/>
            <person name="Harder J."/>
        </authorList>
    </citation>
    <scope>NUCLEOTIDE SEQUENCE [LARGE SCALE GENOMIC DNA]</scope>
    <source>
        <strain evidence="2 3">SWK21</strain>
    </source>
</reference>
<dbReference type="GeneID" id="90610441"/>
<keyword evidence="1" id="KW-0472">Membrane</keyword>
<name>A0A2G1W337_9BACT</name>